<dbReference type="InterPro" id="IPR053158">
    <property type="entry name" value="CapK_Type1_Caps_Biosynth"/>
</dbReference>
<dbReference type="NCBIfam" id="TIGR02304">
    <property type="entry name" value="aden_form_hyp"/>
    <property type="match status" value="1"/>
</dbReference>
<dbReference type="PANTHER" id="PTHR36932:SF1">
    <property type="entry name" value="CAPSULAR POLYSACCHARIDE BIOSYNTHESIS PROTEIN"/>
    <property type="match status" value="1"/>
</dbReference>
<dbReference type="GeneID" id="95377085"/>
<reference evidence="1 4" key="2">
    <citation type="submission" date="2022-05" db="EMBL/GenBank/DDBJ databases">
        <title>Genome Sequencing of Bee-Associated Microbes.</title>
        <authorList>
            <person name="Dunlap C."/>
        </authorList>
    </citation>
    <scope>NUCLEOTIDE SEQUENCE [LARGE SCALE GENOMIC DNA]</scope>
    <source>
        <strain evidence="1 4">NRRL B-23120</strain>
    </source>
</reference>
<dbReference type="EMBL" id="CP026520">
    <property type="protein sequence ID" value="QAV19823.1"/>
    <property type="molecule type" value="Genomic_DNA"/>
</dbReference>
<dbReference type="Proteomes" id="UP000288943">
    <property type="component" value="Chromosome"/>
</dbReference>
<dbReference type="EMBL" id="JAMDMJ010000015">
    <property type="protein sequence ID" value="MCY9596863.1"/>
    <property type="molecule type" value="Genomic_DNA"/>
</dbReference>
<dbReference type="Proteomes" id="UP001527202">
    <property type="component" value="Unassembled WGS sequence"/>
</dbReference>
<dbReference type="InterPro" id="IPR012685">
    <property type="entry name" value="CHP02304_F390_synth-rel"/>
</dbReference>
<protein>
    <submittedName>
        <fullName evidence="2">Adenylate cyclase</fullName>
    </submittedName>
</protein>
<reference evidence="2 3" key="1">
    <citation type="submission" date="2018-01" db="EMBL/GenBank/DDBJ databases">
        <title>The whole genome sequencing and assembly of Paenibacillus chitinolyticus KCCM 41400 strain.</title>
        <authorList>
            <person name="Kim J.-Y."/>
            <person name="Park M.-K."/>
            <person name="Lee Y.-J."/>
            <person name="Yi H."/>
            <person name="Bahn Y.-S."/>
            <person name="Kim J.F."/>
            <person name="Lee D.-W."/>
        </authorList>
    </citation>
    <scope>NUCLEOTIDE SEQUENCE [LARGE SCALE GENOMIC DNA]</scope>
    <source>
        <strain evidence="2 3">KCCM 41400</strain>
    </source>
</reference>
<dbReference type="Gene3D" id="3.40.50.12780">
    <property type="entry name" value="N-terminal domain of ligase-like"/>
    <property type="match status" value="1"/>
</dbReference>
<dbReference type="AlphaFoldDB" id="A0A410WZS1"/>
<dbReference type="InterPro" id="IPR042099">
    <property type="entry name" value="ANL_N_sf"/>
</dbReference>
<evidence type="ECO:0000313" key="3">
    <source>
        <dbReference type="Proteomes" id="UP000288943"/>
    </source>
</evidence>
<evidence type="ECO:0000313" key="2">
    <source>
        <dbReference type="EMBL" id="QAV19823.1"/>
    </source>
</evidence>
<dbReference type="KEGG" id="pchi:PC41400_20040"/>
<proteinExistence type="predicted"/>
<dbReference type="SUPFAM" id="SSF56801">
    <property type="entry name" value="Acetyl-CoA synthetase-like"/>
    <property type="match status" value="1"/>
</dbReference>
<gene>
    <name evidence="1" type="ORF">M5X16_13875</name>
    <name evidence="2" type="ORF">PC41400_20040</name>
</gene>
<name>A0A410WZS1_9BACL</name>
<dbReference type="OrthoDB" id="580775at2"/>
<sequence length="451" mass="51396">MKLILLLKQYALTKWNGQRWKSREDLEAWQNARVRAFLEETRRRSPFYARLFEGLPLDNWREWPTIDKTAMMDAFDELNTAGITKDEALQAALQAERERDFSPELNGVTVGLSSGTSGNRGLFIVSAEERAAWAGAALAKALPGSLLRKHRIAFFLRADSNLYQTVRSRRIRFSFFDMIRPVPEHIEQLGWLQPTLLIAPPSMLRLLAEAKQRGELAIAPDKIISVAEVLEPVDRQVIELAFRTRVHQIYQCTEGFLGATCKHGTLHLNEDIAVIQREYVDAERRTFMPVITDFSRASQPIIRYRLNDLLTLRDEPCPCGSVFTAVESVSGRTDDLFFGRSMDGGRDVPVFPDFIRRAVMMASDGIAEYKVIQRDRERLEVSVRTKEGVPDVIGPLRRELAGIFAQHGCRAPEIMFTPYSFRPGLTKLRRIERAYAVEPDLTARDGWIGRT</sequence>
<accession>A0A410WZS1</accession>
<keyword evidence="4" id="KW-1185">Reference proteome</keyword>
<evidence type="ECO:0000313" key="4">
    <source>
        <dbReference type="Proteomes" id="UP001527202"/>
    </source>
</evidence>
<dbReference type="RefSeq" id="WP_042227179.1">
    <property type="nucleotide sequence ID" value="NZ_CP026520.1"/>
</dbReference>
<evidence type="ECO:0000313" key="1">
    <source>
        <dbReference type="EMBL" id="MCY9596863.1"/>
    </source>
</evidence>
<dbReference type="PANTHER" id="PTHR36932">
    <property type="entry name" value="CAPSULAR POLYSACCHARIDE BIOSYNTHESIS PROTEIN"/>
    <property type="match status" value="1"/>
</dbReference>
<organism evidence="2 3">
    <name type="scientific">Paenibacillus chitinolyticus</name>
    <dbReference type="NCBI Taxonomy" id="79263"/>
    <lineage>
        <taxon>Bacteria</taxon>
        <taxon>Bacillati</taxon>
        <taxon>Bacillota</taxon>
        <taxon>Bacilli</taxon>
        <taxon>Bacillales</taxon>
        <taxon>Paenibacillaceae</taxon>
        <taxon>Paenibacillus</taxon>
    </lineage>
</organism>